<reference evidence="3 4" key="1">
    <citation type="submission" date="2019-03" db="EMBL/GenBank/DDBJ databases">
        <title>Genomic Encyclopedia of Type Strains, Phase IV (KMG-IV): sequencing the most valuable type-strain genomes for metagenomic binning, comparative biology and taxonomic classification.</title>
        <authorList>
            <person name="Goeker M."/>
        </authorList>
    </citation>
    <scope>NUCLEOTIDE SEQUENCE [LARGE SCALE GENOMIC DNA]</scope>
    <source>
        <strain evidence="3 4">DSM 45361</strain>
    </source>
</reference>
<evidence type="ECO:0008006" key="5">
    <source>
        <dbReference type="Google" id="ProtNLM"/>
    </source>
</evidence>
<dbReference type="Proteomes" id="UP000295444">
    <property type="component" value="Unassembled WGS sequence"/>
</dbReference>
<feature type="transmembrane region" description="Helical" evidence="2">
    <location>
        <begin position="681"/>
        <end position="698"/>
    </location>
</feature>
<dbReference type="EMBL" id="SNXZ01000001">
    <property type="protein sequence ID" value="TDQ05284.1"/>
    <property type="molecule type" value="Genomic_DNA"/>
</dbReference>
<keyword evidence="2" id="KW-1133">Transmembrane helix</keyword>
<sequence>MAVKPRDVFGNPETPAERRVDQMFAGNSVAADVPLDVQLAEPGRDYEVRAAFLMRRMADASDGGSRWAFWRRNAAPPVIRVVDSLITGTFDLRALDFPYLLEFVRCRFAAVPDIRQANVAGCQFDECWLPGLAARNLRSDNDVMLRGSIVDGGTVDLTDAHVAGSLILDDTELRNPGDRALHADRLSLDGAMLATRMRVEGEVRFPGMRSGGNINLSGAQLTNPDGFALNGNGIRVGGHLLCGRDPYTGDLFHSVGRVFLPSAQVASDLVLRAAVLEPATDPVTDPSSDDPFFDPVATLIADRCDINGNIVLDNGFLSTGTIRIINARIGGSLRLTGSTVDMSGGAEDFTEPRDTAHAKEQPGNYPDRALHLDGTEISGDFDLRRASLAGQTRLVEVSVHGSVLLDEAKLSNRGADVLEGRRFKIGGNLDCRHSTVFGSMLLQGASIGANLDLRASRFVAPGTYTHDHSPKPSVDIRSATIRRDFVCAADRSATPRLPFSAVGEIRLVHAEVGREVNFDGAQLGRDPAKVAINGFGLRTQQLRLTVDQSPRGRVDLRQARCAVLDDNAAFWAGGSGRMQLDDFRYDSLATPIEVNDDQRIVDRLRWLENAIGTYSPGPYDQCAAMLRANGNEEHATTVLIAKQRKRYRALADGYRVMGPGVLFWSWMQRAMVGYGYRPTRALVWLLACLALGTAWFALHPLSHEINADDHLNWNPVLYTLDLLVPIVDFGHKNRWQISGPSQWISVLLIAAGWILATTVAAGVTRMLRRNT</sequence>
<keyword evidence="4" id="KW-1185">Reference proteome</keyword>
<evidence type="ECO:0000313" key="4">
    <source>
        <dbReference type="Proteomes" id="UP000295444"/>
    </source>
</evidence>
<protein>
    <recommendedName>
        <fullName evidence="5">Membrane-associated oxidoreductase</fullName>
    </recommendedName>
</protein>
<feature type="region of interest" description="Disordered" evidence="1">
    <location>
        <begin position="344"/>
        <end position="363"/>
    </location>
</feature>
<keyword evidence="2" id="KW-0472">Membrane</keyword>
<proteinExistence type="predicted"/>
<gene>
    <name evidence="3" type="ORF">EV186_1011253</name>
</gene>
<evidence type="ECO:0000313" key="3">
    <source>
        <dbReference type="EMBL" id="TDQ05284.1"/>
    </source>
</evidence>
<evidence type="ECO:0000256" key="1">
    <source>
        <dbReference type="SAM" id="MobiDB-lite"/>
    </source>
</evidence>
<evidence type="ECO:0000256" key="2">
    <source>
        <dbReference type="SAM" id="Phobius"/>
    </source>
</evidence>
<dbReference type="AlphaFoldDB" id="A0A4R6SMV7"/>
<feature type="compositionally biased region" description="Basic and acidic residues" evidence="1">
    <location>
        <begin position="350"/>
        <end position="360"/>
    </location>
</feature>
<feature type="transmembrane region" description="Helical" evidence="2">
    <location>
        <begin position="743"/>
        <end position="763"/>
    </location>
</feature>
<keyword evidence="2" id="KW-0812">Transmembrane</keyword>
<accession>A0A4R6SMV7</accession>
<comment type="caution">
    <text evidence="3">The sequence shown here is derived from an EMBL/GenBank/DDBJ whole genome shotgun (WGS) entry which is preliminary data.</text>
</comment>
<name>A0A4R6SMV7_LABRH</name>
<organism evidence="3 4">
    <name type="scientific">Labedaea rhizosphaerae</name>
    <dbReference type="NCBI Taxonomy" id="598644"/>
    <lineage>
        <taxon>Bacteria</taxon>
        <taxon>Bacillati</taxon>
        <taxon>Actinomycetota</taxon>
        <taxon>Actinomycetes</taxon>
        <taxon>Pseudonocardiales</taxon>
        <taxon>Pseudonocardiaceae</taxon>
        <taxon>Labedaea</taxon>
    </lineage>
</organism>
<dbReference type="RefSeq" id="WP_243753837.1">
    <property type="nucleotide sequence ID" value="NZ_SNXZ01000001.1"/>
</dbReference>